<feature type="domain" description="Aminoacyl-transfer RNA synthetases class-II family profile" evidence="4">
    <location>
        <begin position="12"/>
        <end position="245"/>
    </location>
</feature>
<keyword evidence="5" id="KW-0251">Elongation factor</keyword>
<proteinExistence type="predicted"/>
<evidence type="ECO:0000259" key="4">
    <source>
        <dbReference type="PROSITE" id="PS50862"/>
    </source>
</evidence>
<dbReference type="GO" id="GO:0000049">
    <property type="term" value="F:tRNA binding"/>
    <property type="evidence" value="ECO:0007669"/>
    <property type="project" value="TreeGrafter"/>
</dbReference>
<accession>A0A3B1A3B1</accession>
<dbReference type="InterPro" id="IPR018149">
    <property type="entry name" value="Lys-tRNA-synth_II_C"/>
</dbReference>
<protein>
    <submittedName>
        <fullName evidence="5">Translation elongation factor P Lys34--(R)-beta-lysine ligase</fullName>
    </submittedName>
</protein>
<evidence type="ECO:0000313" key="5">
    <source>
        <dbReference type="EMBL" id="VAW94613.1"/>
    </source>
</evidence>
<dbReference type="InterPro" id="IPR006195">
    <property type="entry name" value="aa-tRNA-synth_II"/>
</dbReference>
<dbReference type="Gene3D" id="3.30.930.10">
    <property type="entry name" value="Bira Bifunctional Protein, Domain 2"/>
    <property type="match status" value="1"/>
</dbReference>
<keyword evidence="2" id="KW-0547">Nucleotide-binding</keyword>
<dbReference type="EMBL" id="UOFT01000039">
    <property type="protein sequence ID" value="VAW94613.1"/>
    <property type="molecule type" value="Genomic_DNA"/>
</dbReference>
<dbReference type="GO" id="GO:0003746">
    <property type="term" value="F:translation elongation factor activity"/>
    <property type="evidence" value="ECO:0007669"/>
    <property type="project" value="UniProtKB-KW"/>
</dbReference>
<name>A0A3B1A3B1_9ZZZZ</name>
<organism evidence="5">
    <name type="scientific">hydrothermal vent metagenome</name>
    <dbReference type="NCBI Taxonomy" id="652676"/>
    <lineage>
        <taxon>unclassified sequences</taxon>
        <taxon>metagenomes</taxon>
        <taxon>ecological metagenomes</taxon>
    </lineage>
</organism>
<dbReference type="PANTHER" id="PTHR42918">
    <property type="entry name" value="LYSYL-TRNA SYNTHETASE"/>
    <property type="match status" value="1"/>
</dbReference>
<dbReference type="AlphaFoldDB" id="A0A3B1A3B1"/>
<keyword evidence="3" id="KW-0067">ATP-binding</keyword>
<keyword evidence="5" id="KW-0648">Protein biosynthesis</keyword>
<dbReference type="InterPro" id="IPR045864">
    <property type="entry name" value="aa-tRNA-synth_II/BPL/LPL"/>
</dbReference>
<dbReference type="PRINTS" id="PR00982">
    <property type="entry name" value="TRNASYNTHLYS"/>
</dbReference>
<dbReference type="InterPro" id="IPR004525">
    <property type="entry name" value="EpmA"/>
</dbReference>
<dbReference type="GO" id="GO:0004824">
    <property type="term" value="F:lysine-tRNA ligase activity"/>
    <property type="evidence" value="ECO:0007669"/>
    <property type="project" value="InterPro"/>
</dbReference>
<dbReference type="InterPro" id="IPR004364">
    <property type="entry name" value="Aa-tRNA-synt_II"/>
</dbReference>
<sequence length="248" mass="28025">MKRLLAAGSGAIYQMCKVFRQGEAGRNHNPEFTLIEWYQPGMHYRKLMEQLDELVRLLLKGKLILSDSVSYTYQQVFEKFTGINPHTVNSQQLQTVLSKNNIQLHEQTLTHDAYLDLIMSSLVQPALPKGKPVFIYDYPPAQAALANIRQGEINVAERFELFINSIELANGYQELLDASEQQQRFENENKQRLAAGQQTIPVDDHLISALQRGMPMVSGVALGFERVLMLATGKDSIRDVIAFTTDKA</sequence>
<dbReference type="SUPFAM" id="SSF55681">
    <property type="entry name" value="Class II aaRS and biotin synthetases"/>
    <property type="match status" value="1"/>
</dbReference>
<evidence type="ECO:0000256" key="2">
    <source>
        <dbReference type="ARBA" id="ARBA00022741"/>
    </source>
</evidence>
<dbReference type="GO" id="GO:0005829">
    <property type="term" value="C:cytosol"/>
    <property type="evidence" value="ECO:0007669"/>
    <property type="project" value="TreeGrafter"/>
</dbReference>
<dbReference type="NCBIfam" id="TIGR00462">
    <property type="entry name" value="genX"/>
    <property type="match status" value="1"/>
</dbReference>
<keyword evidence="1 5" id="KW-0436">Ligase</keyword>
<dbReference type="NCBIfam" id="NF006828">
    <property type="entry name" value="PRK09350.1"/>
    <property type="match status" value="1"/>
</dbReference>
<dbReference type="GO" id="GO:0005524">
    <property type="term" value="F:ATP binding"/>
    <property type="evidence" value="ECO:0007669"/>
    <property type="project" value="UniProtKB-KW"/>
</dbReference>
<evidence type="ECO:0000256" key="3">
    <source>
        <dbReference type="ARBA" id="ARBA00022840"/>
    </source>
</evidence>
<dbReference type="PROSITE" id="PS50862">
    <property type="entry name" value="AA_TRNA_LIGASE_II"/>
    <property type="match status" value="1"/>
</dbReference>
<dbReference type="Pfam" id="PF00152">
    <property type="entry name" value="tRNA-synt_2"/>
    <property type="match status" value="1"/>
</dbReference>
<dbReference type="GO" id="GO:0006430">
    <property type="term" value="P:lysyl-tRNA aminoacylation"/>
    <property type="evidence" value="ECO:0007669"/>
    <property type="project" value="InterPro"/>
</dbReference>
<dbReference type="PANTHER" id="PTHR42918:SF6">
    <property type="entry name" value="ELONGATION FACTOR P--(R)-BETA-LYSINE LIGASE"/>
    <property type="match status" value="1"/>
</dbReference>
<evidence type="ECO:0000256" key="1">
    <source>
        <dbReference type="ARBA" id="ARBA00022598"/>
    </source>
</evidence>
<gene>
    <name evidence="5" type="ORF">MNBD_GAMMA23-2328</name>
</gene>
<reference evidence="5" key="1">
    <citation type="submission" date="2018-06" db="EMBL/GenBank/DDBJ databases">
        <authorList>
            <person name="Zhirakovskaya E."/>
        </authorList>
    </citation>
    <scope>NUCLEOTIDE SEQUENCE</scope>
</reference>